<dbReference type="RefSeq" id="WP_420069477.1">
    <property type="nucleotide sequence ID" value="NZ_JBCHKQ010000002.1"/>
</dbReference>
<evidence type="ECO:0000313" key="2">
    <source>
        <dbReference type="Proteomes" id="UP001466331"/>
    </source>
</evidence>
<proteinExistence type="predicted"/>
<organism evidence="1 2">
    <name type="scientific">Rarispira pelagica</name>
    <dbReference type="NCBI Taxonomy" id="3141764"/>
    <lineage>
        <taxon>Bacteria</taxon>
        <taxon>Pseudomonadati</taxon>
        <taxon>Spirochaetota</taxon>
        <taxon>Spirochaetia</taxon>
        <taxon>Winmispirales</taxon>
        <taxon>Winmispiraceae</taxon>
        <taxon>Rarispira</taxon>
    </lineage>
</organism>
<comment type="caution">
    <text evidence="1">The sequence shown here is derived from an EMBL/GenBank/DDBJ whole genome shotgun (WGS) entry which is preliminary data.</text>
</comment>
<protein>
    <recommendedName>
        <fullName evidence="3">DUF3887 domain-containing protein</fullName>
    </recommendedName>
</protein>
<gene>
    <name evidence="1" type="ORF">WKV44_05705</name>
</gene>
<evidence type="ECO:0000313" key="1">
    <source>
        <dbReference type="EMBL" id="MEM5948031.1"/>
    </source>
</evidence>
<evidence type="ECO:0008006" key="3">
    <source>
        <dbReference type="Google" id="ProtNLM"/>
    </source>
</evidence>
<accession>A0ABU9UC53</accession>
<keyword evidence="2" id="KW-1185">Reference proteome</keyword>
<dbReference type="PROSITE" id="PS51257">
    <property type="entry name" value="PROKAR_LIPOPROTEIN"/>
    <property type="match status" value="1"/>
</dbReference>
<reference evidence="1 2" key="1">
    <citation type="submission" date="2024-03" db="EMBL/GenBank/DDBJ databases">
        <title>Ignisphaera cupida sp. nov., a hyperthermophilic hydrolytic archaeon from a hot spring of Kamchatka, and proposal of Ignisphaeraceae fam. nov.</title>
        <authorList>
            <person name="Podosokorskaya O.A."/>
            <person name="Elcheninov A.G."/>
            <person name="Maltseva A.I."/>
            <person name="Zayulina K.S."/>
            <person name="Novikov A."/>
            <person name="Merkel A.Y."/>
        </authorList>
    </citation>
    <scope>NUCLEOTIDE SEQUENCE [LARGE SCALE GENOMIC DNA]</scope>
    <source>
        <strain evidence="1 2">38H-sp</strain>
    </source>
</reference>
<dbReference type="Proteomes" id="UP001466331">
    <property type="component" value="Unassembled WGS sequence"/>
</dbReference>
<dbReference type="EMBL" id="JBCHKQ010000002">
    <property type="protein sequence ID" value="MEM5948031.1"/>
    <property type="molecule type" value="Genomic_DNA"/>
</dbReference>
<sequence length="128" mass="14693">MKNKKTLINIFFFFTLLFISCGNNTQQIETAYKKLVMAARAGNSKYLQERLPFLSALSNSENQEMVSSFMLALKKDIPYKIKFESEDMAILQRNDGFILVFSRSEDGKWVVASDFTMKTTIDIIPAKK</sequence>
<name>A0ABU9UC53_9SPIR</name>